<dbReference type="CDD" id="cd01427">
    <property type="entry name" value="HAD_like"/>
    <property type="match status" value="1"/>
</dbReference>
<dbReference type="InterPro" id="IPR041492">
    <property type="entry name" value="HAD_2"/>
</dbReference>
<gene>
    <name evidence="1" type="ORF">Indivirus_8_8</name>
</gene>
<sequence length="600" mass="70459">MDVFSTQDAIVKKNDRSGNYIIISNKMVYKIIFFSKFGSNETAYIDDLTHPSHVELYFTDLISQYVECNHHIVKCNSIALYENDQINEATKKIECDDKTKEDILNEANNYHKNFKKIGIIEYEYAQTNLDEYIKENINNDDFEIKMKEITFQIFYQLHVIKSNIKNFMHGDLKPDNILMVNDVNYKPNETQYYCYTFNEQNYYIPVRKYIPKIWDFEYSTSLHKKNQIAHNIKSYDMADIFRFFFILFYEIKTVTEKQFEQVRINVAPPDAYADWIPVIDPETNSPKMREVGSKEVIKIERNLLVSDKLKDISNIINITASGSTQFMTDGNSITITYLDFLKDNMFNSFIKNNTKSINICYNINCPLGNKLYALKKKCIVFDFDCTLTSKHLYKSLRENTNMHDLILKLKPNQNNEKYKNDIIEYVNDIFGGIERIAKLKSLFSNLKDANIDLYISSRGVVAEIASALLAVDLYSYFQKIYGITETNGGQNKTKLIYGLYDKYNEIIYIDDNHSEHNDFKNSLGKPENKSSNEKTIVYEFDNMKYIFIQSLTYENGGINDTHMELIKTLTIPSQKGGYTQHNKYYKKYIKYKYKYLSLKN</sequence>
<accession>A0A1V0SEE6</accession>
<reference evidence="1" key="1">
    <citation type="journal article" date="2017" name="Science">
        <title>Giant viruses with an expanded complement of translation system components.</title>
        <authorList>
            <person name="Schulz F."/>
            <person name="Yutin N."/>
            <person name="Ivanova N.N."/>
            <person name="Ortega D.R."/>
            <person name="Lee T.K."/>
            <person name="Vierheilig J."/>
            <person name="Daims H."/>
            <person name="Horn M."/>
            <person name="Wagner M."/>
            <person name="Jensen G.J."/>
            <person name="Kyrpides N.C."/>
            <person name="Koonin E.V."/>
            <person name="Woyke T."/>
        </authorList>
    </citation>
    <scope>NUCLEOTIDE SEQUENCE</scope>
    <source>
        <strain evidence="1">ILV1</strain>
    </source>
</reference>
<protein>
    <submittedName>
        <fullName evidence="1">Protein kinase</fullName>
    </submittedName>
</protein>
<dbReference type="InterPro" id="IPR011009">
    <property type="entry name" value="Kinase-like_dom_sf"/>
</dbReference>
<proteinExistence type="predicted"/>
<dbReference type="EMBL" id="KY684092">
    <property type="protein sequence ID" value="ARF10018.1"/>
    <property type="molecule type" value="Genomic_DNA"/>
</dbReference>
<dbReference type="PROSITE" id="PS00108">
    <property type="entry name" value="PROTEIN_KINASE_ST"/>
    <property type="match status" value="1"/>
</dbReference>
<dbReference type="InterPro" id="IPR036412">
    <property type="entry name" value="HAD-like_sf"/>
</dbReference>
<evidence type="ECO:0000313" key="1">
    <source>
        <dbReference type="EMBL" id="ARF10018.1"/>
    </source>
</evidence>
<dbReference type="Pfam" id="PF13419">
    <property type="entry name" value="HAD_2"/>
    <property type="match status" value="1"/>
</dbReference>
<name>A0A1V0SEE6_9VIRU</name>
<dbReference type="SUPFAM" id="SSF56784">
    <property type="entry name" value="HAD-like"/>
    <property type="match status" value="1"/>
</dbReference>
<dbReference type="Gene3D" id="1.10.510.10">
    <property type="entry name" value="Transferase(Phosphotransferase) domain 1"/>
    <property type="match status" value="1"/>
</dbReference>
<organism evidence="1">
    <name type="scientific">Indivirus ILV1</name>
    <dbReference type="NCBI Taxonomy" id="1977633"/>
    <lineage>
        <taxon>Viruses</taxon>
        <taxon>Varidnaviria</taxon>
        <taxon>Bamfordvirae</taxon>
        <taxon>Nucleocytoviricota</taxon>
        <taxon>Megaviricetes</taxon>
        <taxon>Imitervirales</taxon>
        <taxon>Mimiviridae</taxon>
        <taxon>Klosneuvirinae</taxon>
        <taxon>Indivirus</taxon>
    </lineage>
</organism>
<keyword evidence="1" id="KW-0418">Kinase</keyword>
<dbReference type="GO" id="GO:0004672">
    <property type="term" value="F:protein kinase activity"/>
    <property type="evidence" value="ECO:0007669"/>
    <property type="project" value="InterPro"/>
</dbReference>
<dbReference type="SUPFAM" id="SSF56112">
    <property type="entry name" value="Protein kinase-like (PK-like)"/>
    <property type="match status" value="1"/>
</dbReference>
<dbReference type="InterPro" id="IPR008271">
    <property type="entry name" value="Ser/Thr_kinase_AS"/>
</dbReference>
<keyword evidence="1" id="KW-0808">Transferase</keyword>